<dbReference type="GO" id="GO:0051301">
    <property type="term" value="P:cell division"/>
    <property type="evidence" value="ECO:0007669"/>
    <property type="project" value="UniProtKB-KW"/>
</dbReference>
<protein>
    <recommendedName>
        <fullName evidence="1">Anaphase-promoting complex subunit 4</fullName>
    </recommendedName>
</protein>
<evidence type="ECO:0000256" key="4">
    <source>
        <dbReference type="ARBA" id="ARBA00022786"/>
    </source>
</evidence>
<dbReference type="GeneID" id="59238336"/>
<dbReference type="InterPro" id="IPR024790">
    <property type="entry name" value="APC4_long_dom"/>
</dbReference>
<evidence type="ECO:0000256" key="2">
    <source>
        <dbReference type="ARBA" id="ARBA00022618"/>
    </source>
</evidence>
<dbReference type="Pfam" id="PF12896">
    <property type="entry name" value="ANAPC4"/>
    <property type="match status" value="1"/>
</dbReference>
<evidence type="ECO:0000259" key="6">
    <source>
        <dbReference type="Pfam" id="PF12896"/>
    </source>
</evidence>
<dbReference type="KEGG" id="zmk:HG535_0G04360"/>
<dbReference type="GO" id="GO:0034399">
    <property type="term" value="C:nuclear periphery"/>
    <property type="evidence" value="ECO:0007669"/>
    <property type="project" value="TreeGrafter"/>
</dbReference>
<reference evidence="7 8" key="1">
    <citation type="submission" date="2020-07" db="EMBL/GenBank/DDBJ databases">
        <title>The yeast mating-type switching endonuclease HO is a domesticated member of an unorthodox homing genetic element family.</title>
        <authorList>
            <person name="Coughlan A.Y."/>
            <person name="Lombardi L."/>
            <person name="Braun-Galleani S."/>
            <person name="Martos A.R."/>
            <person name="Galeote V."/>
            <person name="Bigey F."/>
            <person name="Dequin S."/>
            <person name="Byrne K.P."/>
            <person name="Wolfe K.H."/>
        </authorList>
    </citation>
    <scope>NUCLEOTIDE SEQUENCE [LARGE SCALE GENOMIC DNA]</scope>
    <source>
        <strain evidence="7 8">NRRL Y-6702</strain>
    </source>
</reference>
<dbReference type="RefSeq" id="XP_037146278.1">
    <property type="nucleotide sequence ID" value="XM_037290383.1"/>
</dbReference>
<dbReference type="GO" id="GO:0070979">
    <property type="term" value="P:protein K11-linked ubiquitination"/>
    <property type="evidence" value="ECO:0007669"/>
    <property type="project" value="TreeGrafter"/>
</dbReference>
<name>A0A7H9B7S4_ZYGMR</name>
<dbReference type="AlphaFoldDB" id="A0A7H9B7S4"/>
<dbReference type="InterPro" id="IPR024789">
    <property type="entry name" value="APC4"/>
</dbReference>
<sequence>MATNSQTYFSYNPHYALCTKETNKGFVITRLADEAKLATIIVRDLKQIASYQWDYLKGKFLIVFFKDGTARIYNCFAGGKLVSLLRFTSKRVISGIWDRVCLPKRASGAFDHDITKLMPLLIKFGRDSRQTYILPYEPPNNVWRRQSLNEEQEPVIFDTHIVYQEEDGTFIIMFQGECPIAVPRVLPNDDHWFSSSPVPKILTIEHGLYCIFHKDGAAESLDLRPLLESELTISLIDNIITMRQLSKYLRDHLDIINKDLVIPYVEFLTKVCDHDYDIENLNQQLSSLLLIGEVPIELEDWFINAFGEKNLKKWKKLALEAYQKTAQVLTLTFIPACERLLILAERIGGLSKSLQLLETQMIGELSELSTLTTTLQSFLETTLRTIKDVSYQEMLFTVFQEWFSDRVMESINEDYKPKMKLDDQPDIAHKLLKFFESRLKKEDQQEAVNDLAKVNSFDTLLRQVNENLESVLDQNIKPKVLHKIKRGYHYSVFKTTNADNEFLPLDTELLDVTTSPSLPVIVFIASNKSHAPQHTTYSLGSLEKTVPSKTASKQVYLEIPTKINSQINQARVWETFRKEEDIVSREHKNKNVTRTLSVELGFEYCADTNSRDSCDAERDKFKMHYRCIIESSGQLKISHETPQQTENTRLK</sequence>
<feature type="domain" description="Anaphase-promoting complex subunit 4 long" evidence="6">
    <location>
        <begin position="229"/>
        <end position="412"/>
    </location>
</feature>
<keyword evidence="3" id="KW-0498">Mitosis</keyword>
<dbReference type="PANTHER" id="PTHR13260:SF0">
    <property type="entry name" value="ANAPHASE-PROMOTING COMPLEX SUBUNIT 4"/>
    <property type="match status" value="1"/>
</dbReference>
<dbReference type="EMBL" id="CP058610">
    <property type="protein sequence ID" value="QLG74553.1"/>
    <property type="molecule type" value="Genomic_DNA"/>
</dbReference>
<keyword evidence="8" id="KW-1185">Reference proteome</keyword>
<organism evidence="7 8">
    <name type="scientific">Zygotorulaspora mrakii</name>
    <name type="common">Zygosaccharomyces mrakii</name>
    <dbReference type="NCBI Taxonomy" id="42260"/>
    <lineage>
        <taxon>Eukaryota</taxon>
        <taxon>Fungi</taxon>
        <taxon>Dikarya</taxon>
        <taxon>Ascomycota</taxon>
        <taxon>Saccharomycotina</taxon>
        <taxon>Saccharomycetes</taxon>
        <taxon>Saccharomycetales</taxon>
        <taxon>Saccharomycetaceae</taxon>
        <taxon>Zygotorulaspora</taxon>
    </lineage>
</organism>
<evidence type="ECO:0000313" key="7">
    <source>
        <dbReference type="EMBL" id="QLG74553.1"/>
    </source>
</evidence>
<evidence type="ECO:0000256" key="5">
    <source>
        <dbReference type="ARBA" id="ARBA00023306"/>
    </source>
</evidence>
<evidence type="ECO:0000313" key="8">
    <source>
        <dbReference type="Proteomes" id="UP000509704"/>
    </source>
</evidence>
<keyword evidence="2" id="KW-0132">Cell division</keyword>
<dbReference type="Proteomes" id="UP000509704">
    <property type="component" value="Chromosome 7"/>
</dbReference>
<dbReference type="OrthoDB" id="2110451at2759"/>
<keyword evidence="5" id="KW-0131">Cell cycle</keyword>
<accession>A0A7H9B7S4</accession>
<dbReference type="GO" id="GO:0031145">
    <property type="term" value="P:anaphase-promoting complex-dependent catabolic process"/>
    <property type="evidence" value="ECO:0007669"/>
    <property type="project" value="InterPro"/>
</dbReference>
<gene>
    <name evidence="7" type="ORF">HG535_0G04360</name>
</gene>
<proteinExistence type="predicted"/>
<dbReference type="GO" id="GO:0005680">
    <property type="term" value="C:anaphase-promoting complex"/>
    <property type="evidence" value="ECO:0007669"/>
    <property type="project" value="InterPro"/>
</dbReference>
<keyword evidence="4" id="KW-0833">Ubl conjugation pathway</keyword>
<evidence type="ECO:0000256" key="3">
    <source>
        <dbReference type="ARBA" id="ARBA00022776"/>
    </source>
</evidence>
<dbReference type="PANTHER" id="PTHR13260">
    <property type="entry name" value="ANAPHASE PROMOTING COMPLEX SUBUNIT 4 APC4"/>
    <property type="match status" value="1"/>
</dbReference>
<evidence type="ECO:0000256" key="1">
    <source>
        <dbReference type="ARBA" id="ARBA00016067"/>
    </source>
</evidence>